<dbReference type="CDD" id="cd12148">
    <property type="entry name" value="fungal_TF_MHR"/>
    <property type="match status" value="1"/>
</dbReference>
<evidence type="ECO:0000256" key="1">
    <source>
        <dbReference type="ARBA" id="ARBA00022723"/>
    </source>
</evidence>
<dbReference type="InterPro" id="IPR036864">
    <property type="entry name" value="Zn2-C6_fun-type_DNA-bd_sf"/>
</dbReference>
<dbReference type="GO" id="GO:0000981">
    <property type="term" value="F:DNA-binding transcription factor activity, RNA polymerase II-specific"/>
    <property type="evidence" value="ECO:0007669"/>
    <property type="project" value="InterPro"/>
</dbReference>
<dbReference type="InterPro" id="IPR050797">
    <property type="entry name" value="Carb_Metab_Trans_Reg"/>
</dbReference>
<dbReference type="PANTHER" id="PTHR31668">
    <property type="entry name" value="GLUCOSE TRANSPORT TRANSCRIPTION REGULATOR RGT1-RELATED-RELATED"/>
    <property type="match status" value="1"/>
</dbReference>
<evidence type="ECO:0000259" key="4">
    <source>
        <dbReference type="PROSITE" id="PS50048"/>
    </source>
</evidence>
<dbReference type="PROSITE" id="PS50048">
    <property type="entry name" value="ZN2_CY6_FUNGAL_2"/>
    <property type="match status" value="1"/>
</dbReference>
<dbReference type="InterPro" id="IPR007219">
    <property type="entry name" value="XnlR_reg_dom"/>
</dbReference>
<dbReference type="OrthoDB" id="2264294at2759"/>
<dbReference type="Proteomes" id="UP000664521">
    <property type="component" value="Unassembled WGS sequence"/>
</dbReference>
<organism evidence="5 6">
    <name type="scientific">Heterodermia speciosa</name>
    <dbReference type="NCBI Taxonomy" id="116794"/>
    <lineage>
        <taxon>Eukaryota</taxon>
        <taxon>Fungi</taxon>
        <taxon>Dikarya</taxon>
        <taxon>Ascomycota</taxon>
        <taxon>Pezizomycotina</taxon>
        <taxon>Lecanoromycetes</taxon>
        <taxon>OSLEUM clade</taxon>
        <taxon>Lecanoromycetidae</taxon>
        <taxon>Caliciales</taxon>
        <taxon>Physciaceae</taxon>
        <taxon>Heterodermia</taxon>
    </lineage>
</organism>
<dbReference type="CDD" id="cd00067">
    <property type="entry name" value="GAL4"/>
    <property type="match status" value="1"/>
</dbReference>
<evidence type="ECO:0000256" key="2">
    <source>
        <dbReference type="ARBA" id="ARBA00023242"/>
    </source>
</evidence>
<feature type="region of interest" description="Disordered" evidence="3">
    <location>
        <begin position="617"/>
        <end position="636"/>
    </location>
</feature>
<dbReference type="AlphaFoldDB" id="A0A8H3IIK9"/>
<accession>A0A8H3IIK9</accession>
<evidence type="ECO:0000313" key="5">
    <source>
        <dbReference type="EMBL" id="CAF9922225.1"/>
    </source>
</evidence>
<dbReference type="InterPro" id="IPR001138">
    <property type="entry name" value="Zn2Cys6_DnaBD"/>
</dbReference>
<keyword evidence="2" id="KW-0539">Nucleus</keyword>
<dbReference type="GO" id="GO:0008270">
    <property type="term" value="F:zinc ion binding"/>
    <property type="evidence" value="ECO:0007669"/>
    <property type="project" value="InterPro"/>
</dbReference>
<dbReference type="GO" id="GO:0005634">
    <property type="term" value="C:nucleus"/>
    <property type="evidence" value="ECO:0007669"/>
    <property type="project" value="TreeGrafter"/>
</dbReference>
<comment type="caution">
    <text evidence="5">The sequence shown here is derived from an EMBL/GenBank/DDBJ whole genome shotgun (WGS) entry which is preliminary data.</text>
</comment>
<feature type="domain" description="Zn(2)-C6 fungal-type" evidence="4">
    <location>
        <begin position="49"/>
        <end position="81"/>
    </location>
</feature>
<keyword evidence="1" id="KW-0479">Metal-binding</keyword>
<feature type="region of interest" description="Disordered" evidence="3">
    <location>
        <begin position="92"/>
        <end position="127"/>
    </location>
</feature>
<sequence>MAFLTSPTKNQDPWFESVSPIERTAIEADVIRNDPASISSEPKASRNRPCDACRKRKSRCVVNEGAAKCVLCEFRSHDCTFLENTLPRKRKSLHCEDEPDRSLNTNVRRRLSERSGQSTDQTVEDYAQLKGPSLLKRTLGLQRRRYGLHIGHSGHIEPVWARFNCGPVTPGLPQGASFRRVSDSDVFVLHPDQGTELYEDEVDDLDAIEDLVAPHGRALINLYFRIVHPSFPILHKKVYLEKYERTHREFSPVLLAAVYILATDYWSYSLELSASAAPDVKSLEILAWKCLNCAIYRPKLSTVEAGLLLLQRSNQRSWPLTAQMVAVGQDLGLHRDCTGWDIPGWEKGLRKRLAWALFMQDKWCSLMQGRPSHIFKADWSVQPLVEQDFPENFADENEEEGSTEVEKGRTLYTSMVALTEILSDILISLYSGRTEEDLVRQYPNETTQILMQAKPLQIRLKEWYAKLPQCLSIERIKLRKLSSSGYLHLAYWATETTLHRCIVRTLPTCSDSDLVRICQHAATARLDSAMDFVRSLRPEHWESFWYFASEFNFGLIGLFETLFSTTLFSDKDITASMSRLDQYLWTLKMAKKNAGFLERSISMIDLAVASSKQLTYQTKHTPNGHGEDAPDQRTEQREVLPEPIIYPNQDYFNIQSPPHEQSISALQPASYQDLADYAFFDAELSVEQ</sequence>
<feature type="region of interest" description="Disordered" evidence="3">
    <location>
        <begin position="29"/>
        <end position="49"/>
    </location>
</feature>
<name>A0A8H3IIK9_9LECA</name>
<reference evidence="5" key="1">
    <citation type="submission" date="2021-03" db="EMBL/GenBank/DDBJ databases">
        <authorList>
            <person name="Tagirdzhanova G."/>
        </authorList>
    </citation>
    <scope>NUCLEOTIDE SEQUENCE</scope>
</reference>
<keyword evidence="6" id="KW-1185">Reference proteome</keyword>
<proteinExistence type="predicted"/>
<dbReference type="SUPFAM" id="SSF57701">
    <property type="entry name" value="Zn2/Cys6 DNA-binding domain"/>
    <property type="match status" value="1"/>
</dbReference>
<feature type="compositionally biased region" description="Basic and acidic residues" evidence="3">
    <location>
        <begin position="625"/>
        <end position="636"/>
    </location>
</feature>
<dbReference type="PANTHER" id="PTHR31668:SF4">
    <property type="entry name" value="TRANSCRIPTIONAL ACTIVATOR PROTEIN DAL81"/>
    <property type="match status" value="1"/>
</dbReference>
<dbReference type="GO" id="GO:0003677">
    <property type="term" value="F:DNA binding"/>
    <property type="evidence" value="ECO:0007669"/>
    <property type="project" value="InterPro"/>
</dbReference>
<dbReference type="GO" id="GO:0006351">
    <property type="term" value="P:DNA-templated transcription"/>
    <property type="evidence" value="ECO:0007669"/>
    <property type="project" value="InterPro"/>
</dbReference>
<dbReference type="SMART" id="SM00066">
    <property type="entry name" value="GAL4"/>
    <property type="match status" value="1"/>
</dbReference>
<evidence type="ECO:0000256" key="3">
    <source>
        <dbReference type="SAM" id="MobiDB-lite"/>
    </source>
</evidence>
<dbReference type="Pfam" id="PF04082">
    <property type="entry name" value="Fungal_trans"/>
    <property type="match status" value="1"/>
</dbReference>
<gene>
    <name evidence="5" type="primary">DAL81_1</name>
    <name evidence="5" type="ORF">HETSPECPRED_005008</name>
</gene>
<dbReference type="SMART" id="SM00906">
    <property type="entry name" value="Fungal_trans"/>
    <property type="match status" value="1"/>
</dbReference>
<protein>
    <submittedName>
        <fullName evidence="5">Fungal specific transcription factor</fullName>
    </submittedName>
</protein>
<evidence type="ECO:0000313" key="6">
    <source>
        <dbReference type="Proteomes" id="UP000664521"/>
    </source>
</evidence>
<dbReference type="EMBL" id="CAJPDS010000030">
    <property type="protein sequence ID" value="CAF9922225.1"/>
    <property type="molecule type" value="Genomic_DNA"/>
</dbReference>
<dbReference type="PROSITE" id="PS00463">
    <property type="entry name" value="ZN2_CY6_FUNGAL_1"/>
    <property type="match status" value="1"/>
</dbReference>
<dbReference type="GO" id="GO:0001080">
    <property type="term" value="P:nitrogen catabolite activation of transcription from RNA polymerase II promoter"/>
    <property type="evidence" value="ECO:0007669"/>
    <property type="project" value="TreeGrafter"/>
</dbReference>